<evidence type="ECO:0000259" key="2">
    <source>
        <dbReference type="Pfam" id="PF11268"/>
    </source>
</evidence>
<sequence length="472" mass="51459">MQQLQFKDLDEGGRLVLVGEDQTHYVVTVDDRLRAALRARPHHPSPEHGTTAAATPREVQSMIRAGQTAEEVASGTGWELARVRRFEGPVLAEREHVVGLAKVAHVRAAGRTDGSHTLERRVRERLQARGVQPQDVGWDAARTEAHGPWTVQVTFLAGGRERRAVWHYSVSDRSIEALDDEARWLSEDEQALPGGLAGNPLLGPSTAEDETADLMATMRERRQRRGRRTRRPETVEGDATHVPGQQAMPDEVLPLEDLRFDPDTMGDPPAAHPRGSAPEAPSPVHPAEEESHEPGGPDEEPGGPDEEPEETPGRAGRQGGRGGRRRLRLPKLPTPVGEPQEDDLHDEENPDLAYARRGDPQEVSFEEFFGTDDEGDPVDDDVVDLEDDELADDEVLAGPVPDDEPEAVDAEAPPEPPQDAPGTTDGGDDVVDGPEVVPADDGSATTPRRRAKGRPSVPSWDDIMFGAADRKR</sequence>
<dbReference type="NCBIfam" id="NF040712">
    <property type="entry name" value="SepH"/>
    <property type="match status" value="1"/>
</dbReference>
<accession>A0ABV5V4N4</accession>
<feature type="domain" description="DUF3071" evidence="2">
    <location>
        <begin position="1"/>
        <end position="168"/>
    </location>
</feature>
<feature type="compositionally biased region" description="Basic residues" evidence="1">
    <location>
        <begin position="221"/>
        <end position="230"/>
    </location>
</feature>
<organism evidence="3 4">
    <name type="scientific">Ornithinimicrobium kibberense</name>
    <dbReference type="NCBI Taxonomy" id="282060"/>
    <lineage>
        <taxon>Bacteria</taxon>
        <taxon>Bacillati</taxon>
        <taxon>Actinomycetota</taxon>
        <taxon>Actinomycetes</taxon>
        <taxon>Micrococcales</taxon>
        <taxon>Ornithinimicrobiaceae</taxon>
        <taxon>Ornithinimicrobium</taxon>
    </lineage>
</organism>
<feature type="compositionally biased region" description="Acidic residues" evidence="1">
    <location>
        <begin position="369"/>
        <end position="409"/>
    </location>
</feature>
<keyword evidence="4" id="KW-1185">Reference proteome</keyword>
<dbReference type="RefSeq" id="WP_141338886.1">
    <property type="nucleotide sequence ID" value="NZ_JBHMAX010000022.1"/>
</dbReference>
<protein>
    <submittedName>
        <fullName evidence="3">Septation protein SepH</fullName>
    </submittedName>
</protein>
<dbReference type="InterPro" id="IPR021421">
    <property type="entry name" value="DUF3071"/>
</dbReference>
<gene>
    <name evidence="3" type="primary">sepH</name>
    <name evidence="3" type="ORF">ACFFN0_11935</name>
</gene>
<dbReference type="EMBL" id="JBHMAX010000022">
    <property type="protein sequence ID" value="MFB9732752.1"/>
    <property type="molecule type" value="Genomic_DNA"/>
</dbReference>
<feature type="compositionally biased region" description="Acidic residues" evidence="1">
    <location>
        <begin position="296"/>
        <end position="310"/>
    </location>
</feature>
<dbReference type="Pfam" id="PF11268">
    <property type="entry name" value="DUF3071"/>
    <property type="match status" value="1"/>
</dbReference>
<evidence type="ECO:0000256" key="1">
    <source>
        <dbReference type="SAM" id="MobiDB-lite"/>
    </source>
</evidence>
<feature type="compositionally biased region" description="Acidic residues" evidence="1">
    <location>
        <begin position="339"/>
        <end position="350"/>
    </location>
</feature>
<name>A0ABV5V4N4_9MICO</name>
<dbReference type="InterPro" id="IPR047682">
    <property type="entry name" value="SepH-like"/>
</dbReference>
<evidence type="ECO:0000313" key="4">
    <source>
        <dbReference type="Proteomes" id="UP001589613"/>
    </source>
</evidence>
<reference evidence="3 4" key="1">
    <citation type="submission" date="2024-09" db="EMBL/GenBank/DDBJ databases">
        <authorList>
            <person name="Sun Q."/>
            <person name="Mori K."/>
        </authorList>
    </citation>
    <scope>NUCLEOTIDE SEQUENCE [LARGE SCALE GENOMIC DNA]</scope>
    <source>
        <strain evidence="3 4">JCM 12763</strain>
    </source>
</reference>
<dbReference type="Proteomes" id="UP001589613">
    <property type="component" value="Unassembled WGS sequence"/>
</dbReference>
<comment type="caution">
    <text evidence="3">The sequence shown here is derived from an EMBL/GenBank/DDBJ whole genome shotgun (WGS) entry which is preliminary data.</text>
</comment>
<feature type="compositionally biased region" description="Basic and acidic residues" evidence="1">
    <location>
        <begin position="286"/>
        <end position="295"/>
    </location>
</feature>
<feature type="compositionally biased region" description="Low complexity" evidence="1">
    <location>
        <begin position="433"/>
        <end position="442"/>
    </location>
</feature>
<proteinExistence type="predicted"/>
<feature type="region of interest" description="Disordered" evidence="1">
    <location>
        <begin position="220"/>
        <end position="472"/>
    </location>
</feature>
<evidence type="ECO:0000313" key="3">
    <source>
        <dbReference type="EMBL" id="MFB9732752.1"/>
    </source>
</evidence>